<comment type="caution">
    <text evidence="4">The sequence shown here is derived from an EMBL/GenBank/DDBJ whole genome shotgun (WGS) entry which is preliminary data.</text>
</comment>
<sequence length="221" mass="24663">MTNTNAISNDYYLSNYKKTTKQTGTNELGKDAFLQILITQLQNQDPTQPMDDKEFIAQMAQFSSLEQMQNMTTAMKNLLESQQQSQLMNYTTFVGKEVKWHELTDKLDEKGNPIVNNGTGVINELKFVDGEPVFILEGGKEISPGNISSILNSPSTSPTNPIPENPLVTASQLIGQTVQYQLDGKTVQEVIQSIKTNNSLIEYILESGKSLTKDQFELMSK</sequence>
<proteinExistence type="inferred from homology"/>
<evidence type="ECO:0000256" key="3">
    <source>
        <dbReference type="RuleBase" id="RU362076"/>
    </source>
</evidence>
<keyword evidence="4" id="KW-0969">Cilium</keyword>
<evidence type="ECO:0000256" key="1">
    <source>
        <dbReference type="ARBA" id="ARBA00010577"/>
    </source>
</evidence>
<dbReference type="AlphaFoldDB" id="A0A432LF36"/>
<dbReference type="EMBL" id="RYYR01000003">
    <property type="protein sequence ID" value="RUL55802.1"/>
    <property type="molecule type" value="Genomic_DNA"/>
</dbReference>
<keyword evidence="2 3" id="KW-1005">Bacterial flagellum biogenesis</keyword>
<dbReference type="GO" id="GO:0044781">
    <property type="term" value="P:bacterial-type flagellum organization"/>
    <property type="evidence" value="ECO:0007669"/>
    <property type="project" value="UniProtKB-UniRule"/>
</dbReference>
<keyword evidence="4" id="KW-0966">Cell projection</keyword>
<evidence type="ECO:0000313" key="4">
    <source>
        <dbReference type="EMBL" id="RUL55802.1"/>
    </source>
</evidence>
<dbReference type="RefSeq" id="WP_126657549.1">
    <property type="nucleotide sequence ID" value="NZ_RYYR01000003.1"/>
</dbReference>
<gene>
    <name evidence="4" type="primary">flgD</name>
    <name evidence="4" type="ORF">EK386_03025</name>
</gene>
<dbReference type="Proteomes" id="UP000287910">
    <property type="component" value="Unassembled WGS sequence"/>
</dbReference>
<evidence type="ECO:0000313" key="5">
    <source>
        <dbReference type="Proteomes" id="UP000287910"/>
    </source>
</evidence>
<organism evidence="4 5">
    <name type="scientific">Lysinibacillus antri</name>
    <dbReference type="NCBI Taxonomy" id="2498145"/>
    <lineage>
        <taxon>Bacteria</taxon>
        <taxon>Bacillati</taxon>
        <taxon>Bacillota</taxon>
        <taxon>Bacilli</taxon>
        <taxon>Bacillales</taxon>
        <taxon>Bacillaceae</taxon>
        <taxon>Lysinibacillus</taxon>
    </lineage>
</organism>
<accession>A0A432LF36</accession>
<dbReference type="Pfam" id="PF03963">
    <property type="entry name" value="FlgD"/>
    <property type="match status" value="1"/>
</dbReference>
<dbReference type="InterPro" id="IPR005648">
    <property type="entry name" value="FlgD"/>
</dbReference>
<keyword evidence="4" id="KW-0282">Flagellum</keyword>
<reference evidence="4 5" key="1">
    <citation type="submission" date="2018-12" db="EMBL/GenBank/DDBJ databases">
        <title>Lysinibacillus antri sp. nov., isolated from a cave soil.</title>
        <authorList>
            <person name="Narsing Rao M.P."/>
            <person name="Zhang H."/>
            <person name="Dong Z.-Y."/>
            <person name="Niu X.-K."/>
            <person name="Zhang K."/>
            <person name="Fang B.-Z."/>
            <person name="Kang Y.-Q."/>
            <person name="Xiao M."/>
            <person name="Li W.-J."/>
        </authorList>
    </citation>
    <scope>NUCLEOTIDE SEQUENCE [LARGE SCALE GENOMIC DNA]</scope>
    <source>
        <strain evidence="4 5">SYSU K30002</strain>
    </source>
</reference>
<comment type="function">
    <text evidence="3">Required for flagellar hook formation. May act as a scaffolding protein.</text>
</comment>
<evidence type="ECO:0000256" key="2">
    <source>
        <dbReference type="ARBA" id="ARBA00022795"/>
    </source>
</evidence>
<protein>
    <recommendedName>
        <fullName evidence="3">Basal-body rod modification protein FlgD</fullName>
    </recommendedName>
</protein>
<keyword evidence="5" id="KW-1185">Reference proteome</keyword>
<comment type="similarity">
    <text evidence="1 3">Belongs to the FlgD family.</text>
</comment>
<dbReference type="NCBIfam" id="NF007197">
    <property type="entry name" value="PRK09618.1"/>
    <property type="match status" value="1"/>
</dbReference>
<name>A0A432LF36_9BACI</name>